<dbReference type="KEGG" id="sclf:BB341_11320"/>
<dbReference type="PROSITE" id="PS50943">
    <property type="entry name" value="HTH_CROC1"/>
    <property type="match status" value="1"/>
</dbReference>
<sequence length="272" mass="30001">MEYDDEQAPLTPVAQFGIDVRELRTTRGMTVRGLGKAVGCSGAYVSRVENAKATPSEKFAVGCDRVFGTGTMLARQLQRALEGDDPTWFEPYINKERKAAKILSFSTLFVPGLFQTPEYARAVYRAGAPRLAASDLESRLKARMRRQEVLKREKPPELWVVLSEACLRTRVGSREVMAAQLDRLLQEAEAPNINFQLIPFDVVPASAAAFTVLIFDGAPTALHVEGPQGGRPLEAAQVVTNALAIFDRLRAEALGHDASVARIREIRKEYSL</sequence>
<dbReference type="Proteomes" id="UP000002357">
    <property type="component" value="Chromosome"/>
</dbReference>
<dbReference type="STRING" id="1901.BB341_11320"/>
<evidence type="ECO:0000313" key="1">
    <source>
        <dbReference type="EMBL" id="EFG08545.1"/>
    </source>
</evidence>
<protein>
    <submittedName>
        <fullName evidence="1">XRE family transcriptional regulator</fullName>
    </submittedName>
</protein>
<dbReference type="OrthoDB" id="2897536at2"/>
<proteinExistence type="predicted"/>
<reference evidence="1 2" key="1">
    <citation type="journal article" date="2010" name="Genome Biol. Evol.">
        <title>The sequence of a 1.8-mb bacterial linear plasmid reveals a rich evolutionary reservoir of secondary metabolic pathways.</title>
        <authorList>
            <person name="Medema M.H."/>
            <person name="Trefzer A."/>
            <person name="Kovalchuk A."/>
            <person name="van den Berg M."/>
            <person name="Mueller U."/>
            <person name="Heijne W."/>
            <person name="Wu L."/>
            <person name="Alam M.T."/>
            <person name="Ronning C.M."/>
            <person name="Nierman W.C."/>
            <person name="Bovenberg R.A.L."/>
            <person name="Breitling R."/>
            <person name="Takano E."/>
        </authorList>
    </citation>
    <scope>NUCLEOTIDE SEQUENCE [LARGE SCALE GENOMIC DNA]</scope>
    <source>
        <strain evidence="2">ATCC 27064 / DSM 738 / JCM 4710 / NBRC 13307 / NCIMB 12785 / NRRL 3585 / VKM Ac-602</strain>
    </source>
</reference>
<dbReference type="GeneID" id="93730017"/>
<dbReference type="InterPro" id="IPR010982">
    <property type="entry name" value="Lambda_DNA-bd_dom_sf"/>
</dbReference>
<dbReference type="AlphaFoldDB" id="B5GNQ9"/>
<dbReference type="Pfam" id="PF13560">
    <property type="entry name" value="HTH_31"/>
    <property type="match status" value="1"/>
</dbReference>
<accession>B5GNQ9</accession>
<dbReference type="RefSeq" id="WP_003953305.1">
    <property type="nucleotide sequence ID" value="NZ_CM000913.1"/>
</dbReference>
<dbReference type="InterPro" id="IPR043917">
    <property type="entry name" value="DUF5753"/>
</dbReference>
<dbReference type="EMBL" id="CM000913">
    <property type="protein sequence ID" value="EFG08545.1"/>
    <property type="molecule type" value="Genomic_DNA"/>
</dbReference>
<dbReference type="CDD" id="cd00093">
    <property type="entry name" value="HTH_XRE"/>
    <property type="match status" value="1"/>
</dbReference>
<dbReference type="InterPro" id="IPR001387">
    <property type="entry name" value="Cro/C1-type_HTH"/>
</dbReference>
<dbReference type="GO" id="GO:0003677">
    <property type="term" value="F:DNA binding"/>
    <property type="evidence" value="ECO:0007669"/>
    <property type="project" value="InterPro"/>
</dbReference>
<dbReference type="eggNOG" id="COG1476">
    <property type="taxonomic scope" value="Bacteria"/>
</dbReference>
<name>B5GNQ9_STRCL</name>
<organism evidence="1 2">
    <name type="scientific">Streptomyces clavuligerus</name>
    <dbReference type="NCBI Taxonomy" id="1901"/>
    <lineage>
        <taxon>Bacteria</taxon>
        <taxon>Bacillati</taxon>
        <taxon>Actinomycetota</taxon>
        <taxon>Actinomycetes</taxon>
        <taxon>Kitasatosporales</taxon>
        <taxon>Streptomycetaceae</taxon>
        <taxon>Streptomyces</taxon>
    </lineage>
</organism>
<gene>
    <name evidence="1" type="ORF">SCLAV_3473</name>
</gene>
<keyword evidence="2" id="KW-1185">Reference proteome</keyword>
<dbReference type="SUPFAM" id="SSF47413">
    <property type="entry name" value="lambda repressor-like DNA-binding domains"/>
    <property type="match status" value="1"/>
</dbReference>
<dbReference type="Pfam" id="PF19054">
    <property type="entry name" value="DUF5753"/>
    <property type="match status" value="1"/>
</dbReference>
<dbReference type="SMART" id="SM00530">
    <property type="entry name" value="HTH_XRE"/>
    <property type="match status" value="1"/>
</dbReference>
<evidence type="ECO:0000313" key="2">
    <source>
        <dbReference type="Proteomes" id="UP000002357"/>
    </source>
</evidence>
<dbReference type="Gene3D" id="1.10.260.40">
    <property type="entry name" value="lambda repressor-like DNA-binding domains"/>
    <property type="match status" value="1"/>
</dbReference>